<keyword evidence="3 7" id="KW-0812">Transmembrane</keyword>
<protein>
    <submittedName>
        <fullName evidence="9">Macrolide phosphotransferase k</fullName>
    </submittedName>
</protein>
<feature type="transmembrane region" description="Helical" evidence="7">
    <location>
        <begin position="43"/>
        <end position="68"/>
    </location>
</feature>
<feature type="transmembrane region" description="Helical" evidence="7">
    <location>
        <begin position="168"/>
        <end position="192"/>
    </location>
</feature>
<evidence type="ECO:0000256" key="5">
    <source>
        <dbReference type="ARBA" id="ARBA00023136"/>
    </source>
</evidence>
<dbReference type="Pfam" id="PF07690">
    <property type="entry name" value="MFS_1"/>
    <property type="match status" value="1"/>
</dbReference>
<feature type="transmembrane region" description="Helical" evidence="7">
    <location>
        <begin position="239"/>
        <end position="258"/>
    </location>
</feature>
<feature type="transmembrane region" description="Helical" evidence="7">
    <location>
        <begin position="108"/>
        <end position="128"/>
    </location>
</feature>
<feature type="transmembrane region" description="Helical" evidence="7">
    <location>
        <begin position="310"/>
        <end position="331"/>
    </location>
</feature>
<accession>A0ABQ8FTK5</accession>
<dbReference type="InterPro" id="IPR011701">
    <property type="entry name" value="MFS"/>
</dbReference>
<dbReference type="InterPro" id="IPR036259">
    <property type="entry name" value="MFS_trans_sf"/>
</dbReference>
<evidence type="ECO:0000256" key="2">
    <source>
        <dbReference type="ARBA" id="ARBA00022448"/>
    </source>
</evidence>
<gene>
    <name evidence="9" type="ORF">B0J12DRAFT_777273</name>
</gene>
<organism evidence="9 10">
    <name type="scientific">Macrophomina phaseolina</name>
    <dbReference type="NCBI Taxonomy" id="35725"/>
    <lineage>
        <taxon>Eukaryota</taxon>
        <taxon>Fungi</taxon>
        <taxon>Dikarya</taxon>
        <taxon>Ascomycota</taxon>
        <taxon>Pezizomycotina</taxon>
        <taxon>Dothideomycetes</taxon>
        <taxon>Dothideomycetes incertae sedis</taxon>
        <taxon>Botryosphaeriales</taxon>
        <taxon>Botryosphaeriaceae</taxon>
        <taxon>Macrophomina</taxon>
    </lineage>
</organism>
<keyword evidence="10" id="KW-1185">Reference proteome</keyword>
<proteinExistence type="predicted"/>
<dbReference type="PANTHER" id="PTHR23501:SF187">
    <property type="entry name" value="MAJOR FACILITATOR SUPERFAMILY (MFS) PROFILE DOMAIN-CONTAINING PROTEIN"/>
    <property type="match status" value="1"/>
</dbReference>
<evidence type="ECO:0000256" key="6">
    <source>
        <dbReference type="ARBA" id="ARBA00023180"/>
    </source>
</evidence>
<evidence type="ECO:0000259" key="8">
    <source>
        <dbReference type="PROSITE" id="PS50850"/>
    </source>
</evidence>
<dbReference type="SUPFAM" id="SSF103473">
    <property type="entry name" value="MFS general substrate transporter"/>
    <property type="match status" value="1"/>
</dbReference>
<feature type="transmembrane region" description="Helical" evidence="7">
    <location>
        <begin position="198"/>
        <end position="218"/>
    </location>
</feature>
<sequence length="543" mass="57491">MPPSINLSQGPKDRTASRKYIPLEREEDMEQCGLVRTSTGWHFWMAFASLCSVMFAAALDSTVITIALPTISSSLDSNQYVWIINTYSLSCAVFLCVVAQLADFFDRKPIILACMLLYGGGSAICGAAQTMRIMICGRIVQGIGGGGAPVLAEIICSDMVALGDRPKFLGILSMISALGGVIGPPIGSAIIAGTTWRWIFYINVLFSACATVSLLFTIPPQTPGLAATPLSLPEKLQRLDWIGNIIFTGSSTALLYGLVAGGNVHPWKSANVILALVFGALGFIALHWYEGSDNVAHGHPALPPRLANNRTALAMNMLACLVVLLLTWISYFLPVYFQAVLQASPGRSSVLLLPTSLPPLLFGMVGAVLMTVFGRVREIHMAGAAILSASFGVFSLFDASTSLAARVCVQAAQSAGAGLIAATILPGLQAQLPQSDVAAATALFNFMRSLGGVWGVTIPSVVFNARVDSGLSSVGDVDVRKRLANGGAYSLASASFIKSMAENTRQEVVALYVSSLRVTWYVAMAFALVALGLACLEKRIKIK</sequence>
<keyword evidence="6" id="KW-0325">Glycoprotein</keyword>
<dbReference type="Gene3D" id="1.20.1720.10">
    <property type="entry name" value="Multidrug resistance protein D"/>
    <property type="match status" value="1"/>
</dbReference>
<dbReference type="Proteomes" id="UP000774617">
    <property type="component" value="Unassembled WGS sequence"/>
</dbReference>
<feature type="transmembrane region" description="Helical" evidence="7">
    <location>
        <begin position="270"/>
        <end position="289"/>
    </location>
</feature>
<evidence type="ECO:0000256" key="4">
    <source>
        <dbReference type="ARBA" id="ARBA00022989"/>
    </source>
</evidence>
<dbReference type="InterPro" id="IPR020846">
    <property type="entry name" value="MFS_dom"/>
</dbReference>
<keyword evidence="4 7" id="KW-1133">Transmembrane helix</keyword>
<comment type="caution">
    <text evidence="9">The sequence shown here is derived from an EMBL/GenBank/DDBJ whole genome shotgun (WGS) entry which is preliminary data.</text>
</comment>
<evidence type="ECO:0000256" key="7">
    <source>
        <dbReference type="SAM" id="Phobius"/>
    </source>
</evidence>
<feature type="domain" description="Major facilitator superfamily (MFS) profile" evidence="8">
    <location>
        <begin position="46"/>
        <end position="505"/>
    </location>
</feature>
<dbReference type="Gene3D" id="1.20.1250.20">
    <property type="entry name" value="MFS general substrate transporter like domains"/>
    <property type="match status" value="1"/>
</dbReference>
<evidence type="ECO:0000313" key="10">
    <source>
        <dbReference type="Proteomes" id="UP000774617"/>
    </source>
</evidence>
<keyword evidence="2" id="KW-0813">Transport</keyword>
<feature type="transmembrane region" description="Helical" evidence="7">
    <location>
        <begin position="518"/>
        <end position="536"/>
    </location>
</feature>
<dbReference type="PROSITE" id="PS50850">
    <property type="entry name" value="MFS"/>
    <property type="match status" value="1"/>
</dbReference>
<reference evidence="9 10" key="1">
    <citation type="journal article" date="2021" name="Nat. Commun.">
        <title>Genetic determinants of endophytism in the Arabidopsis root mycobiome.</title>
        <authorList>
            <person name="Mesny F."/>
            <person name="Miyauchi S."/>
            <person name="Thiergart T."/>
            <person name="Pickel B."/>
            <person name="Atanasova L."/>
            <person name="Karlsson M."/>
            <person name="Huettel B."/>
            <person name="Barry K.W."/>
            <person name="Haridas S."/>
            <person name="Chen C."/>
            <person name="Bauer D."/>
            <person name="Andreopoulos W."/>
            <person name="Pangilinan J."/>
            <person name="LaButti K."/>
            <person name="Riley R."/>
            <person name="Lipzen A."/>
            <person name="Clum A."/>
            <person name="Drula E."/>
            <person name="Henrissat B."/>
            <person name="Kohler A."/>
            <person name="Grigoriev I.V."/>
            <person name="Martin F.M."/>
            <person name="Hacquard S."/>
        </authorList>
    </citation>
    <scope>NUCLEOTIDE SEQUENCE [LARGE SCALE GENOMIC DNA]</scope>
    <source>
        <strain evidence="9 10">MPI-SDFR-AT-0080</strain>
    </source>
</reference>
<dbReference type="PRINTS" id="PR01036">
    <property type="entry name" value="TCRTETB"/>
</dbReference>
<evidence type="ECO:0000313" key="9">
    <source>
        <dbReference type="EMBL" id="KAH7014030.1"/>
    </source>
</evidence>
<evidence type="ECO:0000256" key="1">
    <source>
        <dbReference type="ARBA" id="ARBA00004141"/>
    </source>
</evidence>
<keyword evidence="5 7" id="KW-0472">Membrane</keyword>
<evidence type="ECO:0000256" key="3">
    <source>
        <dbReference type="ARBA" id="ARBA00022692"/>
    </source>
</evidence>
<dbReference type="EMBL" id="JAGTJR010000083">
    <property type="protein sequence ID" value="KAH7014030.1"/>
    <property type="molecule type" value="Genomic_DNA"/>
</dbReference>
<name>A0ABQ8FTK5_9PEZI</name>
<feature type="transmembrane region" description="Helical" evidence="7">
    <location>
        <begin position="351"/>
        <end position="372"/>
    </location>
</feature>
<feature type="transmembrane region" description="Helical" evidence="7">
    <location>
        <begin position="80"/>
        <end position="102"/>
    </location>
</feature>
<comment type="subcellular location">
    <subcellularLocation>
        <location evidence="1">Membrane</location>
        <topology evidence="1">Multi-pass membrane protein</topology>
    </subcellularLocation>
</comment>
<dbReference type="PANTHER" id="PTHR23501">
    <property type="entry name" value="MAJOR FACILITATOR SUPERFAMILY"/>
    <property type="match status" value="1"/>
</dbReference>